<proteinExistence type="predicted"/>
<dbReference type="EMBL" id="JANJYI010000008">
    <property type="protein sequence ID" value="KAK2639701.1"/>
    <property type="molecule type" value="Genomic_DNA"/>
</dbReference>
<evidence type="ECO:0000313" key="1">
    <source>
        <dbReference type="EMBL" id="KAK2639701.1"/>
    </source>
</evidence>
<protein>
    <submittedName>
        <fullName evidence="1">Uncharacterized protein</fullName>
    </submittedName>
</protein>
<organism evidence="1 2">
    <name type="scientific">Dipteronia dyeriana</name>
    <dbReference type="NCBI Taxonomy" id="168575"/>
    <lineage>
        <taxon>Eukaryota</taxon>
        <taxon>Viridiplantae</taxon>
        <taxon>Streptophyta</taxon>
        <taxon>Embryophyta</taxon>
        <taxon>Tracheophyta</taxon>
        <taxon>Spermatophyta</taxon>
        <taxon>Magnoliopsida</taxon>
        <taxon>eudicotyledons</taxon>
        <taxon>Gunneridae</taxon>
        <taxon>Pentapetalae</taxon>
        <taxon>rosids</taxon>
        <taxon>malvids</taxon>
        <taxon>Sapindales</taxon>
        <taxon>Sapindaceae</taxon>
        <taxon>Hippocastanoideae</taxon>
        <taxon>Acereae</taxon>
        <taxon>Dipteronia</taxon>
    </lineage>
</organism>
<sequence>MERQTEDVAAEKSSARSISAFLDELLFAGQTLVVDDPGGEFKVLAYDANHCPSNSFSGDLYCCCLVSLIYLLNSS</sequence>
<name>A0AAD9TPF0_9ROSI</name>
<reference evidence="1" key="1">
    <citation type="journal article" date="2023" name="Plant J.">
        <title>Genome sequences and population genomics provide insights into the demographic history, inbreeding, and mutation load of two 'living fossil' tree species of Dipteronia.</title>
        <authorList>
            <person name="Feng Y."/>
            <person name="Comes H.P."/>
            <person name="Chen J."/>
            <person name="Zhu S."/>
            <person name="Lu R."/>
            <person name="Zhang X."/>
            <person name="Li P."/>
            <person name="Qiu J."/>
            <person name="Olsen K.M."/>
            <person name="Qiu Y."/>
        </authorList>
    </citation>
    <scope>NUCLEOTIDE SEQUENCE</scope>
    <source>
        <strain evidence="1">KIB01</strain>
    </source>
</reference>
<accession>A0AAD9TPF0</accession>
<dbReference type="AlphaFoldDB" id="A0AAD9TPF0"/>
<keyword evidence="2" id="KW-1185">Reference proteome</keyword>
<comment type="caution">
    <text evidence="1">The sequence shown here is derived from an EMBL/GenBank/DDBJ whole genome shotgun (WGS) entry which is preliminary data.</text>
</comment>
<gene>
    <name evidence="1" type="ORF">Ddye_027496</name>
</gene>
<evidence type="ECO:0000313" key="2">
    <source>
        <dbReference type="Proteomes" id="UP001280121"/>
    </source>
</evidence>
<dbReference type="Proteomes" id="UP001280121">
    <property type="component" value="Unassembled WGS sequence"/>
</dbReference>